<gene>
    <name evidence="1" type="ORF">SAMN04488099_1083</name>
</gene>
<dbReference type="SUPFAM" id="SSF160214">
    <property type="entry name" value="FlaG-like"/>
    <property type="match status" value="1"/>
</dbReference>
<dbReference type="OrthoDB" id="9799867at2"/>
<dbReference type="PANTHER" id="PTHR37166">
    <property type="entry name" value="PROTEIN FLAG"/>
    <property type="match status" value="1"/>
</dbReference>
<dbReference type="Pfam" id="PF03646">
    <property type="entry name" value="FlaG"/>
    <property type="match status" value="1"/>
</dbReference>
<dbReference type="EMBL" id="FNZU01000008">
    <property type="protein sequence ID" value="SEK88710.1"/>
    <property type="molecule type" value="Genomic_DNA"/>
</dbReference>
<dbReference type="Gene3D" id="3.30.160.170">
    <property type="entry name" value="FlaG-like"/>
    <property type="match status" value="1"/>
</dbReference>
<dbReference type="Proteomes" id="UP000199081">
    <property type="component" value="Unassembled WGS sequence"/>
</dbReference>
<keyword evidence="2" id="KW-1185">Reference proteome</keyword>
<dbReference type="InterPro" id="IPR035924">
    <property type="entry name" value="FlaG-like_sf"/>
</dbReference>
<evidence type="ECO:0000313" key="2">
    <source>
        <dbReference type="Proteomes" id="UP000199081"/>
    </source>
</evidence>
<dbReference type="RefSeq" id="WP_091480929.1">
    <property type="nucleotide sequence ID" value="NZ_BJYC01000009.1"/>
</dbReference>
<organism evidence="1 2">
    <name type="scientific">Alkalibacterium pelagium</name>
    <dbReference type="NCBI Taxonomy" id="426702"/>
    <lineage>
        <taxon>Bacteria</taxon>
        <taxon>Bacillati</taxon>
        <taxon>Bacillota</taxon>
        <taxon>Bacilli</taxon>
        <taxon>Lactobacillales</taxon>
        <taxon>Carnobacteriaceae</taxon>
        <taxon>Alkalibacterium</taxon>
    </lineage>
</organism>
<reference evidence="2" key="1">
    <citation type="submission" date="2016-10" db="EMBL/GenBank/DDBJ databases">
        <authorList>
            <person name="Varghese N."/>
            <person name="Submissions S."/>
        </authorList>
    </citation>
    <scope>NUCLEOTIDE SEQUENCE [LARGE SCALE GENOMIC DNA]</scope>
    <source>
        <strain evidence="2">DSM 19183</strain>
    </source>
</reference>
<keyword evidence="1" id="KW-0282">Flagellum</keyword>
<evidence type="ECO:0000313" key="1">
    <source>
        <dbReference type="EMBL" id="SEK88710.1"/>
    </source>
</evidence>
<accession>A0A1H7KQB9</accession>
<keyword evidence="1" id="KW-0966">Cell projection</keyword>
<protein>
    <submittedName>
        <fullName evidence="1">Flagellar protein FlaG</fullName>
    </submittedName>
</protein>
<dbReference type="STRING" id="426702.SAMN04488099_1083"/>
<dbReference type="AlphaFoldDB" id="A0A1H7KQB9"/>
<name>A0A1H7KQB9_9LACT</name>
<keyword evidence="1" id="KW-0969">Cilium</keyword>
<sequence length="127" mass="14383">MSQRIESIDAIKTIDRVLQSNKSAVSYSGDRYVEPIKPVEGIDTSFNRVQYEPAKEQVQKWVDEAQSVLQRVNAQLSFKIHEGTGRTLVQIVEKGTDEVIREIPPEKMLDVIAGIWQWAGVAVDRTE</sequence>
<proteinExistence type="predicted"/>
<dbReference type="PANTHER" id="PTHR37166:SF1">
    <property type="entry name" value="PROTEIN FLAG"/>
    <property type="match status" value="1"/>
</dbReference>
<dbReference type="InterPro" id="IPR005186">
    <property type="entry name" value="FlaG"/>
</dbReference>